<organism evidence="2 3">
    <name type="scientific">Eumeta variegata</name>
    <name type="common">Bagworm moth</name>
    <name type="synonym">Eumeta japonica</name>
    <dbReference type="NCBI Taxonomy" id="151549"/>
    <lineage>
        <taxon>Eukaryota</taxon>
        <taxon>Metazoa</taxon>
        <taxon>Ecdysozoa</taxon>
        <taxon>Arthropoda</taxon>
        <taxon>Hexapoda</taxon>
        <taxon>Insecta</taxon>
        <taxon>Pterygota</taxon>
        <taxon>Neoptera</taxon>
        <taxon>Endopterygota</taxon>
        <taxon>Lepidoptera</taxon>
        <taxon>Glossata</taxon>
        <taxon>Ditrysia</taxon>
        <taxon>Tineoidea</taxon>
        <taxon>Psychidae</taxon>
        <taxon>Oiketicinae</taxon>
        <taxon>Eumeta</taxon>
    </lineage>
</organism>
<feature type="compositionally biased region" description="Polar residues" evidence="1">
    <location>
        <begin position="1"/>
        <end position="23"/>
    </location>
</feature>
<keyword evidence="3" id="KW-1185">Reference proteome</keyword>
<dbReference type="AlphaFoldDB" id="A0A4C1SBJ3"/>
<dbReference type="Proteomes" id="UP000299102">
    <property type="component" value="Unassembled WGS sequence"/>
</dbReference>
<reference evidence="2 3" key="1">
    <citation type="journal article" date="2019" name="Commun. Biol.">
        <title>The bagworm genome reveals a unique fibroin gene that provides high tensile strength.</title>
        <authorList>
            <person name="Kono N."/>
            <person name="Nakamura H."/>
            <person name="Ohtoshi R."/>
            <person name="Tomita M."/>
            <person name="Numata K."/>
            <person name="Arakawa K."/>
        </authorList>
    </citation>
    <scope>NUCLEOTIDE SEQUENCE [LARGE SCALE GENOMIC DNA]</scope>
</reference>
<sequence>MENGVLTTSTNSFRGGRSLSKQSAAARRDIDQGIAGDLRPDVVACVFALHPYTSLNNDRAHLKQSRSAAIGCMNAWNTGARWAEPKRAERTRPCHSSVSL</sequence>
<evidence type="ECO:0000256" key="1">
    <source>
        <dbReference type="SAM" id="MobiDB-lite"/>
    </source>
</evidence>
<accession>A0A4C1SBJ3</accession>
<protein>
    <submittedName>
        <fullName evidence="2">Uncharacterized protein</fullName>
    </submittedName>
</protein>
<evidence type="ECO:0000313" key="2">
    <source>
        <dbReference type="EMBL" id="GBO99474.1"/>
    </source>
</evidence>
<evidence type="ECO:0000313" key="3">
    <source>
        <dbReference type="Proteomes" id="UP000299102"/>
    </source>
</evidence>
<gene>
    <name evidence="2" type="ORF">EVAR_663_1</name>
</gene>
<dbReference type="EMBL" id="BGZK01000003">
    <property type="protein sequence ID" value="GBO99474.1"/>
    <property type="molecule type" value="Genomic_DNA"/>
</dbReference>
<proteinExistence type="predicted"/>
<name>A0A4C1SBJ3_EUMVA</name>
<comment type="caution">
    <text evidence="2">The sequence shown here is derived from an EMBL/GenBank/DDBJ whole genome shotgun (WGS) entry which is preliminary data.</text>
</comment>
<feature type="region of interest" description="Disordered" evidence="1">
    <location>
        <begin position="1"/>
        <end position="26"/>
    </location>
</feature>